<feature type="transmembrane region" description="Helical" evidence="1">
    <location>
        <begin position="178"/>
        <end position="198"/>
    </location>
</feature>
<keyword evidence="1" id="KW-1133">Transmembrane helix</keyword>
<feature type="transmembrane region" description="Helical" evidence="1">
    <location>
        <begin position="140"/>
        <end position="158"/>
    </location>
</feature>
<comment type="caution">
    <text evidence="2">The sequence shown here is derived from an EMBL/GenBank/DDBJ whole genome shotgun (WGS) entry which is preliminary data.</text>
</comment>
<dbReference type="Proteomes" id="UP001634747">
    <property type="component" value="Unassembled WGS sequence"/>
</dbReference>
<evidence type="ECO:0000256" key="1">
    <source>
        <dbReference type="SAM" id="Phobius"/>
    </source>
</evidence>
<protein>
    <submittedName>
        <fullName evidence="2">Uncharacterized protein</fullName>
    </submittedName>
</protein>
<dbReference type="EMBL" id="JBJYXY010000001">
    <property type="protein sequence ID" value="MFN2976529.1"/>
    <property type="molecule type" value="Genomic_DNA"/>
</dbReference>
<dbReference type="RefSeq" id="WP_263411996.1">
    <property type="nucleotide sequence ID" value="NZ_BAABBH010000001.1"/>
</dbReference>
<accession>A0ABW9KL94</accession>
<evidence type="ECO:0000313" key="3">
    <source>
        <dbReference type="Proteomes" id="UP001634747"/>
    </source>
</evidence>
<organism evidence="2 3">
    <name type="scientific">Terriglobus aquaticus</name>
    <dbReference type="NCBI Taxonomy" id="940139"/>
    <lineage>
        <taxon>Bacteria</taxon>
        <taxon>Pseudomonadati</taxon>
        <taxon>Acidobacteriota</taxon>
        <taxon>Terriglobia</taxon>
        <taxon>Terriglobales</taxon>
        <taxon>Acidobacteriaceae</taxon>
        <taxon>Terriglobus</taxon>
    </lineage>
</organism>
<keyword evidence="1" id="KW-0472">Membrane</keyword>
<feature type="transmembrane region" description="Helical" evidence="1">
    <location>
        <begin position="82"/>
        <end position="103"/>
    </location>
</feature>
<reference evidence="2 3" key="1">
    <citation type="submission" date="2024-12" db="EMBL/GenBank/DDBJ databases">
        <authorList>
            <person name="Lee Y."/>
        </authorList>
    </citation>
    <scope>NUCLEOTIDE SEQUENCE [LARGE SCALE GENOMIC DNA]</scope>
    <source>
        <strain evidence="2 3">03SUJ4</strain>
    </source>
</reference>
<keyword evidence="1" id="KW-0812">Transmembrane</keyword>
<name>A0ABW9KL94_9BACT</name>
<sequence length="261" mass="27897">MTSGRNLLTAAMQRVRGPVLLPLLGGNALLLLCAMLGLLIPDSHTWQVLLSLALALGVVSALLLWNALAVRRLRTSAPTIPLWHGALLLGAFLLIAASLWYGVDLAYASVETRAGYWNSQMSSALRHAFTYARLIQLQQFTLSTIQGVLVPAVLLPIAMESSTFGLRSGAMRRGLRGLAQWQHWAVAVVTLGVIAPLVPRVLAWHPAHSVTGETISALLRLVLAALLIVVSAIALLCVDAELLHRIHASAQPTREGTGSAL</sequence>
<gene>
    <name evidence="2" type="ORF">ACK2TP_12215</name>
</gene>
<keyword evidence="3" id="KW-1185">Reference proteome</keyword>
<evidence type="ECO:0000313" key="2">
    <source>
        <dbReference type="EMBL" id="MFN2976529.1"/>
    </source>
</evidence>
<feature type="transmembrane region" description="Helical" evidence="1">
    <location>
        <begin position="20"/>
        <end position="40"/>
    </location>
</feature>
<proteinExistence type="predicted"/>
<feature type="transmembrane region" description="Helical" evidence="1">
    <location>
        <begin position="218"/>
        <end position="238"/>
    </location>
</feature>
<feature type="transmembrane region" description="Helical" evidence="1">
    <location>
        <begin position="46"/>
        <end position="70"/>
    </location>
</feature>